<dbReference type="Pfam" id="PF00651">
    <property type="entry name" value="BTB"/>
    <property type="match status" value="1"/>
</dbReference>
<keyword evidence="3" id="KW-1185">Reference proteome</keyword>
<dbReference type="Proteomes" id="UP000183832">
    <property type="component" value="Unassembled WGS sequence"/>
</dbReference>
<dbReference type="SUPFAM" id="SSF54695">
    <property type="entry name" value="POZ domain"/>
    <property type="match status" value="1"/>
</dbReference>
<dbReference type="Gene3D" id="1.25.40.420">
    <property type="match status" value="1"/>
</dbReference>
<dbReference type="PROSITE" id="PS50097">
    <property type="entry name" value="BTB"/>
    <property type="match status" value="1"/>
</dbReference>
<accession>A0A1J1IUA6</accession>
<dbReference type="EMBL" id="CVRI01000059">
    <property type="protein sequence ID" value="CRL03164.1"/>
    <property type="molecule type" value="Genomic_DNA"/>
</dbReference>
<organism evidence="2 3">
    <name type="scientific">Clunio marinus</name>
    <dbReference type="NCBI Taxonomy" id="568069"/>
    <lineage>
        <taxon>Eukaryota</taxon>
        <taxon>Metazoa</taxon>
        <taxon>Ecdysozoa</taxon>
        <taxon>Arthropoda</taxon>
        <taxon>Hexapoda</taxon>
        <taxon>Insecta</taxon>
        <taxon>Pterygota</taxon>
        <taxon>Neoptera</taxon>
        <taxon>Endopterygota</taxon>
        <taxon>Diptera</taxon>
        <taxon>Nematocera</taxon>
        <taxon>Chironomoidea</taxon>
        <taxon>Chironomidae</taxon>
        <taxon>Clunio</taxon>
    </lineage>
</organism>
<gene>
    <name evidence="2" type="primary">putative BTB</name>
    <name evidence="2" type="ORF">CLUMA_CG016151</name>
</gene>
<sequence length="560" mass="64347">MSKSLIQDDKKGEIVLTDRLSDDLKNLYLSENYSDVTFVVENEKIPSHKVILAARSEYFRALLFGGLNETNKSEVTLKVPIKAFKIILRYIYTARINLRTMQMCDILDTLGLSNLFGYEELKDEISNFLKNSLQLSNVCNILDASRLYELNSLTSICYNYIDKNAEDLLKHESFKFLYKDSLIILLSRDSFFVPEINIFQAIEGWIKSNPELTPDDIREVVSQVRLPLISLEDLLSIVRPTKILDANYLLDAIHVKTKSRVNRLPHRGRVCPEENILTAKFGAKVITGHCDGYSLLDASDHPYDMEKGYTRHTITKNDEGIIVELGTIFIINHIKLLLWDLDVRSYSYTIHVSVGNEFWEKVIDYSTFHCRSWQYIYFEKRPVQCIKITGTHNTVNKIFHLVSLQAMLLTNVPETIDGIIVPKMNVATVERSASVLEGVSRNKNSLLNGNVKDYDWDCGYTCHQLGSGNISIQLGQPYMIGSFRILLWDCDDRTYSFYIETSVNGADWDLVVDKKNERLQSWNSFSFEPRPISYIRITGTYNSANEIFHIVHIECPSQVM</sequence>
<evidence type="ECO:0000313" key="3">
    <source>
        <dbReference type="Proteomes" id="UP000183832"/>
    </source>
</evidence>
<dbReference type="InterPro" id="IPR052407">
    <property type="entry name" value="BTB_POZ_domain_cont_9"/>
</dbReference>
<dbReference type="Pfam" id="PF07707">
    <property type="entry name" value="BACK"/>
    <property type="match status" value="1"/>
</dbReference>
<dbReference type="Pfam" id="PF00754">
    <property type="entry name" value="F5_F8_type_C"/>
    <property type="match status" value="1"/>
</dbReference>
<dbReference type="Gene3D" id="3.30.710.10">
    <property type="entry name" value="Potassium Channel Kv1.1, Chain A"/>
    <property type="match status" value="1"/>
</dbReference>
<dbReference type="OrthoDB" id="9997739at2759"/>
<dbReference type="InterPro" id="IPR011333">
    <property type="entry name" value="SKP1/BTB/POZ_sf"/>
</dbReference>
<dbReference type="InterPro" id="IPR000210">
    <property type="entry name" value="BTB/POZ_dom"/>
</dbReference>
<dbReference type="AlphaFoldDB" id="A0A1J1IUA6"/>
<dbReference type="GO" id="GO:0008344">
    <property type="term" value="P:adult locomotory behavior"/>
    <property type="evidence" value="ECO:0007669"/>
    <property type="project" value="TreeGrafter"/>
</dbReference>
<dbReference type="SMART" id="SM00875">
    <property type="entry name" value="BACK"/>
    <property type="match status" value="1"/>
</dbReference>
<dbReference type="SUPFAM" id="SSF49785">
    <property type="entry name" value="Galactose-binding domain-like"/>
    <property type="match status" value="2"/>
</dbReference>
<dbReference type="SMART" id="SM00225">
    <property type="entry name" value="BTB"/>
    <property type="match status" value="1"/>
</dbReference>
<evidence type="ECO:0000313" key="2">
    <source>
        <dbReference type="EMBL" id="CRL03164.1"/>
    </source>
</evidence>
<dbReference type="GO" id="GO:0005737">
    <property type="term" value="C:cytoplasm"/>
    <property type="evidence" value="ECO:0007669"/>
    <property type="project" value="TreeGrafter"/>
</dbReference>
<dbReference type="STRING" id="568069.A0A1J1IUA6"/>
<dbReference type="InterPro" id="IPR008979">
    <property type="entry name" value="Galactose-bd-like_sf"/>
</dbReference>
<dbReference type="Gene3D" id="2.60.120.260">
    <property type="entry name" value="Galactose-binding domain-like"/>
    <property type="match status" value="2"/>
</dbReference>
<name>A0A1J1IUA6_9DIPT</name>
<reference evidence="2 3" key="1">
    <citation type="submission" date="2015-04" db="EMBL/GenBank/DDBJ databases">
        <authorList>
            <person name="Syromyatnikov M.Y."/>
            <person name="Popov V.N."/>
        </authorList>
    </citation>
    <scope>NUCLEOTIDE SEQUENCE [LARGE SCALE GENOMIC DNA]</scope>
</reference>
<dbReference type="InterPro" id="IPR011705">
    <property type="entry name" value="BACK"/>
</dbReference>
<protein>
    <submittedName>
        <fullName evidence="2">CLUMA_CG016151, isoform A</fullName>
    </submittedName>
</protein>
<dbReference type="GO" id="GO:0048512">
    <property type="term" value="P:circadian behavior"/>
    <property type="evidence" value="ECO:0007669"/>
    <property type="project" value="TreeGrafter"/>
</dbReference>
<dbReference type="GO" id="GO:0050804">
    <property type="term" value="P:modulation of chemical synaptic transmission"/>
    <property type="evidence" value="ECO:0007669"/>
    <property type="project" value="TreeGrafter"/>
</dbReference>
<dbReference type="InterPro" id="IPR000421">
    <property type="entry name" value="FA58C"/>
</dbReference>
<evidence type="ECO:0000259" key="1">
    <source>
        <dbReference type="PROSITE" id="PS50097"/>
    </source>
</evidence>
<feature type="domain" description="BTB" evidence="1">
    <location>
        <begin position="34"/>
        <end position="100"/>
    </location>
</feature>
<proteinExistence type="predicted"/>
<dbReference type="PANTHER" id="PTHR46306:SF1">
    <property type="entry name" value="BTB_POZ DOMAIN-CONTAINING PROTEIN 9"/>
    <property type="match status" value="1"/>
</dbReference>
<dbReference type="PANTHER" id="PTHR46306">
    <property type="entry name" value="BTB/POZ DOMAIN-CONTAINING PROTEIN 9"/>
    <property type="match status" value="1"/>
</dbReference>
<dbReference type="FunFam" id="2.60.120.260:FF:000051">
    <property type="entry name" value="BTB/POZ domain-containing protein 9"/>
    <property type="match status" value="1"/>
</dbReference>